<dbReference type="Proteomes" id="UP000694886">
    <property type="component" value="Chromosome 4"/>
</dbReference>
<dbReference type="KEGG" id="tcc:18602288"/>
<evidence type="ECO:0000256" key="1">
    <source>
        <dbReference type="ARBA" id="ARBA00023002"/>
    </source>
</evidence>
<dbReference type="RefSeq" id="XP_017974562.1">
    <property type="nucleotide sequence ID" value="XM_018119073.1"/>
</dbReference>
<dbReference type="AlphaFoldDB" id="A0AB32W993"/>
<dbReference type="Gene3D" id="3.90.180.10">
    <property type="entry name" value="Medium-chain alcohol dehydrogenases, catalytic domain"/>
    <property type="match status" value="1"/>
</dbReference>
<dbReference type="GeneID" id="18602288"/>
<evidence type="ECO:0000313" key="4">
    <source>
        <dbReference type="RefSeq" id="XP_017974562.1"/>
    </source>
</evidence>
<gene>
    <name evidence="4" type="primary">LOC18602288</name>
</gene>
<name>A0AB32W993_THECC</name>
<accession>A0AB32W993</accession>
<proteinExistence type="predicted"/>
<reference evidence="3" key="1">
    <citation type="journal article" date="1997" name="Nucleic Acids Res.">
        <title>tRNAscan-SE: a program for improved detection of transfer RNA genes in genomic sequence.</title>
        <authorList>
            <person name="Lowe T.M."/>
            <person name="Eddy S.R."/>
        </authorList>
    </citation>
    <scope>NUCLEOTIDE SEQUENCE [LARGE SCALE GENOMIC DNA]</scope>
    <source>
        <strain evidence="3">r\B97-61/B2</strain>
    </source>
</reference>
<dbReference type="InterPro" id="IPR041694">
    <property type="entry name" value="ADH_N_2"/>
</dbReference>
<reference evidence="4" key="2">
    <citation type="submission" date="2025-08" db="UniProtKB">
        <authorList>
            <consortium name="RefSeq"/>
        </authorList>
    </citation>
    <scope>IDENTIFICATION</scope>
</reference>
<evidence type="ECO:0000313" key="3">
    <source>
        <dbReference type="Proteomes" id="UP000694886"/>
    </source>
</evidence>
<dbReference type="GO" id="GO:0016628">
    <property type="term" value="F:oxidoreductase activity, acting on the CH-CH group of donors, NAD or NADP as acceptor"/>
    <property type="evidence" value="ECO:0007669"/>
    <property type="project" value="InterPro"/>
</dbReference>
<dbReference type="Pfam" id="PF16884">
    <property type="entry name" value="ADH_N_2"/>
    <property type="match status" value="1"/>
</dbReference>
<dbReference type="PANTHER" id="PTHR43205:SF79">
    <property type="entry name" value="ENOYL REDUCTASE (ER) DOMAIN-CONTAINING PROTEIN"/>
    <property type="match status" value="1"/>
</dbReference>
<protein>
    <submittedName>
        <fullName evidence="4">2-alkenal reductase (NADP(+)-dependent)</fullName>
    </submittedName>
</protein>
<organism evidence="3 4">
    <name type="scientific">Theobroma cacao</name>
    <name type="common">Cacao</name>
    <name type="synonym">Cocoa</name>
    <dbReference type="NCBI Taxonomy" id="3641"/>
    <lineage>
        <taxon>Eukaryota</taxon>
        <taxon>Viridiplantae</taxon>
        <taxon>Streptophyta</taxon>
        <taxon>Embryophyta</taxon>
        <taxon>Tracheophyta</taxon>
        <taxon>Spermatophyta</taxon>
        <taxon>Magnoliopsida</taxon>
        <taxon>eudicotyledons</taxon>
        <taxon>Gunneridae</taxon>
        <taxon>Pentapetalae</taxon>
        <taxon>rosids</taxon>
        <taxon>malvids</taxon>
        <taxon>Malvales</taxon>
        <taxon>Malvaceae</taxon>
        <taxon>Byttnerioideae</taxon>
        <taxon>Theobroma</taxon>
    </lineage>
</organism>
<evidence type="ECO:0000259" key="2">
    <source>
        <dbReference type="Pfam" id="PF16884"/>
    </source>
</evidence>
<dbReference type="InterPro" id="IPR011032">
    <property type="entry name" value="GroES-like_sf"/>
</dbReference>
<dbReference type="SUPFAM" id="SSF50129">
    <property type="entry name" value="GroES-like"/>
    <property type="match status" value="1"/>
</dbReference>
<sequence>MAKDDVPEVVRNKRVILRDYVTGFPKESDMYISFSTMTSKIPENHKGVVLVTNLYLSCDPYMRLRMRNDQDPEFTPFPPGSPITGFGVAQVLDSTHHGFQEGDFVWRTRGWEEYSFIARPERLFKIRHTDVPLSYYAGILGFRIESSALRALEKEHLVTLSFALGGARVV</sequence>
<dbReference type="Gramene" id="Tc04v2_t012780.1">
    <property type="protein sequence ID" value="Tc04v2_p012780.1"/>
    <property type="gene ID" value="Tc04v2_g012780"/>
</dbReference>
<dbReference type="InterPro" id="IPR045010">
    <property type="entry name" value="MDR_fam"/>
</dbReference>
<dbReference type="PANTHER" id="PTHR43205">
    <property type="entry name" value="PROSTAGLANDIN REDUCTASE"/>
    <property type="match status" value="1"/>
</dbReference>
<keyword evidence="1" id="KW-0560">Oxidoreductase</keyword>
<feature type="domain" description="Oxidoreductase N-terminal" evidence="2">
    <location>
        <begin position="13"/>
        <end position="125"/>
    </location>
</feature>